<organism evidence="1 2">
    <name type="scientific">Rhodocollybia butyracea</name>
    <dbReference type="NCBI Taxonomy" id="206335"/>
    <lineage>
        <taxon>Eukaryota</taxon>
        <taxon>Fungi</taxon>
        <taxon>Dikarya</taxon>
        <taxon>Basidiomycota</taxon>
        <taxon>Agaricomycotina</taxon>
        <taxon>Agaricomycetes</taxon>
        <taxon>Agaricomycetidae</taxon>
        <taxon>Agaricales</taxon>
        <taxon>Marasmiineae</taxon>
        <taxon>Omphalotaceae</taxon>
        <taxon>Rhodocollybia</taxon>
    </lineage>
</organism>
<name>A0A9P5PGW0_9AGAR</name>
<protein>
    <submittedName>
        <fullName evidence="1">Uncharacterized protein</fullName>
    </submittedName>
</protein>
<reference evidence="1" key="1">
    <citation type="submission" date="2020-11" db="EMBL/GenBank/DDBJ databases">
        <authorList>
            <consortium name="DOE Joint Genome Institute"/>
            <person name="Ahrendt S."/>
            <person name="Riley R."/>
            <person name="Andreopoulos W."/>
            <person name="Labutti K."/>
            <person name="Pangilinan J."/>
            <person name="Ruiz-Duenas F.J."/>
            <person name="Barrasa J.M."/>
            <person name="Sanchez-Garcia M."/>
            <person name="Camarero S."/>
            <person name="Miyauchi S."/>
            <person name="Serrano A."/>
            <person name="Linde D."/>
            <person name="Babiker R."/>
            <person name="Drula E."/>
            <person name="Ayuso-Fernandez I."/>
            <person name="Pacheco R."/>
            <person name="Padilla G."/>
            <person name="Ferreira P."/>
            <person name="Barriuso J."/>
            <person name="Kellner H."/>
            <person name="Castanera R."/>
            <person name="Alfaro M."/>
            <person name="Ramirez L."/>
            <person name="Pisabarro A.G."/>
            <person name="Kuo A."/>
            <person name="Tritt A."/>
            <person name="Lipzen A."/>
            <person name="He G."/>
            <person name="Yan M."/>
            <person name="Ng V."/>
            <person name="Cullen D."/>
            <person name="Martin F."/>
            <person name="Rosso M.-N."/>
            <person name="Henrissat B."/>
            <person name="Hibbett D."/>
            <person name="Martinez A.T."/>
            <person name="Grigoriev I.V."/>
        </authorList>
    </citation>
    <scope>NUCLEOTIDE SEQUENCE</scope>
    <source>
        <strain evidence="1">AH 40177</strain>
    </source>
</reference>
<sequence>MTTPDDGGDTLLVGVSNPYGSILWPFLFIPTRPRTLLEVLLQKTLFRMKVLREALGTSSLDISNERYDTKNLGCKLMSLMALIFQNENSREIPMGEGRRDPPPGIMAHPDLPEEILPEAPTPILYIPGELGKALYYIGLLTWPIVLGQRSPFPAIALFIAALYMQCIQVTEGIDRCYESTLFTMSFITID</sequence>
<dbReference type="AlphaFoldDB" id="A0A9P5PGW0"/>
<dbReference type="Proteomes" id="UP000772434">
    <property type="component" value="Unassembled WGS sequence"/>
</dbReference>
<evidence type="ECO:0000313" key="2">
    <source>
        <dbReference type="Proteomes" id="UP000772434"/>
    </source>
</evidence>
<comment type="caution">
    <text evidence="1">The sequence shown here is derived from an EMBL/GenBank/DDBJ whole genome shotgun (WGS) entry which is preliminary data.</text>
</comment>
<evidence type="ECO:0000313" key="1">
    <source>
        <dbReference type="EMBL" id="KAF9062962.1"/>
    </source>
</evidence>
<gene>
    <name evidence="1" type="ORF">BDP27DRAFT_1368416</name>
</gene>
<proteinExistence type="predicted"/>
<keyword evidence="2" id="KW-1185">Reference proteome</keyword>
<accession>A0A9P5PGW0</accession>
<dbReference type="EMBL" id="JADNRY010000157">
    <property type="protein sequence ID" value="KAF9062962.1"/>
    <property type="molecule type" value="Genomic_DNA"/>
</dbReference>